<dbReference type="ExpressionAtlas" id="A0A384LHL9">
    <property type="expression patterns" value="baseline and differential"/>
</dbReference>
<dbReference type="Proteomes" id="UP000426265">
    <property type="component" value="Unassembled WGS sequence"/>
</dbReference>
<dbReference type="EMBL" id="LR881468">
    <property type="protein sequence ID" value="CAD5323619.1"/>
    <property type="molecule type" value="Genomic_DNA"/>
</dbReference>
<reference evidence="3 8" key="4">
    <citation type="submission" date="2020-09" db="EMBL/GenBank/DDBJ databases">
        <authorList>
            <person name="Ashkenazy H."/>
        </authorList>
    </citation>
    <scope>NUCLEOTIDE SEQUENCE [LARGE SCALE GENOMIC DNA]</scope>
    <source>
        <strain evidence="8">cv. Cdm-0</strain>
    </source>
</reference>
<evidence type="ECO:0000313" key="2">
    <source>
        <dbReference type="Araport" id="AT3G20260"/>
    </source>
</evidence>
<sequence length="437" mass="50507">MDFLKVRKFRKSRKPNLEKEKEDKILAQQEQARSENTEAGVIDSGKGDEIEDDDDDFITNEVKRRLKELRRNSFMVLIPEEEEEEEEESYLDEDDDDGEDKCSSEWRDVVAEGLQWWGGFDAVYEKYCERMLFFDRLSSQQLKETGIGIAPSPSTPSPRSASKKLSSPFRCLSLKKFDVPEEDIEHLQPTEVDDPYQDLETAYVAQLCLTWEALHCQYTQLSHLISCQPETPTCYNHTAQLFQQFLVLLQRYIENEPFEQGSRSELYARARNAMPKLLQAPKIQGSDKKEMEKDTGFMVLADDLIKVIESSILTFNVFLKMDKKKPNGGIHLFGNHNNNHVNSTTPLLLVQSSIDKKRVKAKELSKKTKGLRKKSWPQTWEGVQLLFAAIDIKLATRVLRMSKISKEQLLWCEEKMKKLNFSAGKLQRHPSPILFPC</sequence>
<dbReference type="Proteomes" id="UP000078284">
    <property type="component" value="Chromosome 3"/>
</dbReference>
<evidence type="ECO:0000256" key="1">
    <source>
        <dbReference type="SAM" id="MobiDB-lite"/>
    </source>
</evidence>
<feature type="region of interest" description="Disordered" evidence="1">
    <location>
        <begin position="14"/>
        <end position="54"/>
    </location>
</feature>
<feature type="region of interest" description="Disordered" evidence="1">
    <location>
        <begin position="78"/>
        <end position="102"/>
    </location>
</feature>
<dbReference type="SMR" id="A0A384LHL9"/>
<evidence type="ECO:0000313" key="7">
    <source>
        <dbReference type="Proteomes" id="UP000426265"/>
    </source>
</evidence>
<evidence type="ECO:0000313" key="6">
    <source>
        <dbReference type="Proteomes" id="UP000078284"/>
    </source>
</evidence>
<proteinExistence type="predicted"/>
<evidence type="ECO:0000313" key="5">
    <source>
        <dbReference type="EMBL" id="VYS58004.1"/>
    </source>
</evidence>
<dbReference type="AlphaFoldDB" id="A0A384LHL9"/>
<dbReference type="Proteomes" id="UP000516314">
    <property type="component" value="Chromosome 3"/>
</dbReference>
<dbReference type="PANTHER" id="PTHR46702">
    <property type="entry name" value="DNA LIGASE (DUF1666)-RELATED"/>
    <property type="match status" value="1"/>
</dbReference>
<dbReference type="Araport" id="AT3G20260"/>
<reference evidence="4" key="2">
    <citation type="submission" date="2016-03" db="EMBL/GenBank/DDBJ databases">
        <title>Full-length assembly of Arabidopsis thaliana Ler reveals the complement of translocations and inversions.</title>
        <authorList>
            <person name="Zapata L."/>
            <person name="Schneeberger K."/>
            <person name="Ossowski S."/>
        </authorList>
    </citation>
    <scope>NUCLEOTIDE SEQUENCE [LARGE SCALE GENOMIC DNA]</scope>
    <source>
        <tissue evidence="4">Leaf</tissue>
    </source>
</reference>
<protein>
    <submittedName>
        <fullName evidence="3">(thale cress) hypothetical protein</fullName>
    </submittedName>
</protein>
<dbReference type="PANTHER" id="PTHR46702:SF1">
    <property type="entry name" value="DUF1666 FAMILY PROTEIN (DUF1666)"/>
    <property type="match status" value="1"/>
</dbReference>
<reference evidence="6" key="1">
    <citation type="journal article" date="2016" name="Proc. Natl. Acad. Sci. U.S.A.">
        <title>Chromosome-level assembly of Arabidopsis thaliana Ler reveals the extent of translocation and inversion polymorphisms.</title>
        <authorList>
            <person name="Zapata L."/>
            <person name="Ding J."/>
            <person name="Willing E.M."/>
            <person name="Hartwig B."/>
            <person name="Bezdan D."/>
            <person name="Jiao W.B."/>
            <person name="Patel V."/>
            <person name="Velikkakam James G."/>
            <person name="Koornneef M."/>
            <person name="Ossowski S."/>
            <person name="Schneeberger K."/>
        </authorList>
    </citation>
    <scope>NUCLEOTIDE SEQUENCE [LARGE SCALE GENOMIC DNA]</scope>
    <source>
        <strain evidence="6">cv. Landsberg erecta</strain>
    </source>
</reference>
<dbReference type="EMBL" id="LUHQ01000003">
    <property type="protein sequence ID" value="OAP05266.1"/>
    <property type="molecule type" value="Genomic_DNA"/>
</dbReference>
<gene>
    <name evidence="2" type="ordered locus">At3g20260</name>
    <name evidence="4" type="ordered locus">AXX17_At3g21590</name>
    <name evidence="5" type="ORF">AN1_LOCUS13451</name>
    <name evidence="3" type="ORF">AT9943_LOCUS11558</name>
</gene>
<evidence type="ECO:0000313" key="3">
    <source>
        <dbReference type="EMBL" id="CAD5323619.1"/>
    </source>
</evidence>
<dbReference type="GeneID" id="821570"/>
<dbReference type="KEGG" id="ath:AT3G20260"/>
<feature type="compositionally biased region" description="Acidic residues" evidence="1">
    <location>
        <begin position="79"/>
        <end position="99"/>
    </location>
</feature>
<evidence type="ECO:0000313" key="4">
    <source>
        <dbReference type="EMBL" id="OAP05266.1"/>
    </source>
</evidence>
<organism evidence="4 6">
    <name type="scientific">Arabidopsis thaliana</name>
    <name type="common">Mouse-ear cress</name>
    <dbReference type="NCBI Taxonomy" id="3702"/>
    <lineage>
        <taxon>Eukaryota</taxon>
        <taxon>Viridiplantae</taxon>
        <taxon>Streptophyta</taxon>
        <taxon>Embryophyta</taxon>
        <taxon>Tracheophyta</taxon>
        <taxon>Spermatophyta</taxon>
        <taxon>Magnoliopsida</taxon>
        <taxon>eudicotyledons</taxon>
        <taxon>Gunneridae</taxon>
        <taxon>Pentapetalae</taxon>
        <taxon>rosids</taxon>
        <taxon>malvids</taxon>
        <taxon>Brassicales</taxon>
        <taxon>Brassicaceae</taxon>
        <taxon>Camelineae</taxon>
        <taxon>Arabidopsis</taxon>
    </lineage>
</organism>
<dbReference type="RefSeq" id="NP_188661.2">
    <property type="nucleotide sequence ID" value="NM_112917.5"/>
</dbReference>
<dbReference type="EMBL" id="CACRSJ010000106">
    <property type="protein sequence ID" value="VYS58004.1"/>
    <property type="molecule type" value="Genomic_DNA"/>
</dbReference>
<feature type="compositionally biased region" description="Basic and acidic residues" evidence="1">
    <location>
        <begin position="15"/>
        <end position="25"/>
    </location>
</feature>
<reference evidence="5 7" key="3">
    <citation type="submission" date="2019-11" db="EMBL/GenBank/DDBJ databases">
        <authorList>
            <person name="Jiao W.-B."/>
            <person name="Schneeberger K."/>
        </authorList>
    </citation>
    <scope>NUCLEOTIDE SEQUENCE [LARGE SCALE GENOMIC DNA]</scope>
    <source>
        <strain evidence="7">cv. An-1</strain>
    </source>
</reference>
<accession>A0A384LHL9</accession>
<dbReference type="InterPro" id="IPR012870">
    <property type="entry name" value="DUF1666"/>
</dbReference>
<dbReference type="Pfam" id="PF07891">
    <property type="entry name" value="DUF1666"/>
    <property type="match status" value="1"/>
</dbReference>
<dbReference type="OMA" id="RQWWCGF"/>
<evidence type="ECO:0000313" key="8">
    <source>
        <dbReference type="Proteomes" id="UP000516314"/>
    </source>
</evidence>
<name>A0A384LHL9_ARATH</name>